<dbReference type="AlphaFoldDB" id="A0A0D0CWX2"/>
<evidence type="ECO:0000313" key="2">
    <source>
        <dbReference type="Proteomes" id="UP000054538"/>
    </source>
</evidence>
<protein>
    <submittedName>
        <fullName evidence="1">Uncharacterized protein</fullName>
    </submittedName>
</protein>
<dbReference type="HOGENOM" id="CLU_2513288_0_0_1"/>
<reference evidence="1 2" key="1">
    <citation type="submission" date="2014-04" db="EMBL/GenBank/DDBJ databases">
        <authorList>
            <consortium name="DOE Joint Genome Institute"/>
            <person name="Kuo A."/>
            <person name="Kohler A."/>
            <person name="Jargeat P."/>
            <person name="Nagy L.G."/>
            <person name="Floudas D."/>
            <person name="Copeland A."/>
            <person name="Barry K.W."/>
            <person name="Cichocki N."/>
            <person name="Veneault-Fourrey C."/>
            <person name="LaButti K."/>
            <person name="Lindquist E.A."/>
            <person name="Lipzen A."/>
            <person name="Lundell T."/>
            <person name="Morin E."/>
            <person name="Murat C."/>
            <person name="Sun H."/>
            <person name="Tunlid A."/>
            <person name="Henrissat B."/>
            <person name="Grigoriev I.V."/>
            <person name="Hibbett D.S."/>
            <person name="Martin F."/>
            <person name="Nordberg H.P."/>
            <person name="Cantor M.N."/>
            <person name="Hua S.X."/>
        </authorList>
    </citation>
    <scope>NUCLEOTIDE SEQUENCE [LARGE SCALE GENOMIC DNA]</scope>
    <source>
        <strain evidence="1 2">Ve08.2h10</strain>
    </source>
</reference>
<dbReference type="Proteomes" id="UP000054538">
    <property type="component" value="Unassembled WGS sequence"/>
</dbReference>
<organism evidence="1 2">
    <name type="scientific">Paxillus rubicundulus Ve08.2h10</name>
    <dbReference type="NCBI Taxonomy" id="930991"/>
    <lineage>
        <taxon>Eukaryota</taxon>
        <taxon>Fungi</taxon>
        <taxon>Dikarya</taxon>
        <taxon>Basidiomycota</taxon>
        <taxon>Agaricomycotina</taxon>
        <taxon>Agaricomycetes</taxon>
        <taxon>Agaricomycetidae</taxon>
        <taxon>Boletales</taxon>
        <taxon>Paxilineae</taxon>
        <taxon>Paxillaceae</taxon>
        <taxon>Paxillus</taxon>
    </lineage>
</organism>
<proteinExistence type="predicted"/>
<sequence>MSTVLSCPETRLLCVLLMHNLRFDTRGWGVNQSPNHGSRNPIADSTKSLNECDGSRCGLKPNLRNPSSFQIFKSRANTFPTYHSI</sequence>
<evidence type="ECO:0000313" key="1">
    <source>
        <dbReference type="EMBL" id="KIK80043.1"/>
    </source>
</evidence>
<gene>
    <name evidence="1" type="ORF">PAXRUDRAFT_251765</name>
</gene>
<accession>A0A0D0CWX2</accession>
<dbReference type="EMBL" id="KN826116">
    <property type="protein sequence ID" value="KIK80043.1"/>
    <property type="molecule type" value="Genomic_DNA"/>
</dbReference>
<name>A0A0D0CWX2_9AGAM</name>
<keyword evidence="2" id="KW-1185">Reference proteome</keyword>
<dbReference type="InParanoid" id="A0A0D0CWX2"/>
<reference evidence="2" key="2">
    <citation type="submission" date="2015-01" db="EMBL/GenBank/DDBJ databases">
        <title>Evolutionary Origins and Diversification of the Mycorrhizal Mutualists.</title>
        <authorList>
            <consortium name="DOE Joint Genome Institute"/>
            <consortium name="Mycorrhizal Genomics Consortium"/>
            <person name="Kohler A."/>
            <person name="Kuo A."/>
            <person name="Nagy L.G."/>
            <person name="Floudas D."/>
            <person name="Copeland A."/>
            <person name="Barry K.W."/>
            <person name="Cichocki N."/>
            <person name="Veneault-Fourrey C."/>
            <person name="LaButti K."/>
            <person name="Lindquist E.A."/>
            <person name="Lipzen A."/>
            <person name="Lundell T."/>
            <person name="Morin E."/>
            <person name="Murat C."/>
            <person name="Riley R."/>
            <person name="Ohm R."/>
            <person name="Sun H."/>
            <person name="Tunlid A."/>
            <person name="Henrissat B."/>
            <person name="Grigoriev I.V."/>
            <person name="Hibbett D.S."/>
            <person name="Martin F."/>
        </authorList>
    </citation>
    <scope>NUCLEOTIDE SEQUENCE [LARGE SCALE GENOMIC DNA]</scope>
    <source>
        <strain evidence="2">Ve08.2h10</strain>
    </source>
</reference>